<dbReference type="InterPro" id="IPR036374">
    <property type="entry name" value="OxRdtase_Mopterin-bd_sf"/>
</dbReference>
<dbReference type="PROSITE" id="PS51318">
    <property type="entry name" value="TAT"/>
    <property type="match status" value="1"/>
</dbReference>
<dbReference type="NCBIfam" id="TIGR01409">
    <property type="entry name" value="TAT_signal_seq"/>
    <property type="match status" value="1"/>
</dbReference>
<dbReference type="Proteomes" id="UP001557484">
    <property type="component" value="Unassembled WGS sequence"/>
</dbReference>
<feature type="binding site" evidence="5">
    <location>
        <begin position="88"/>
        <end position="89"/>
    </location>
    <ligand>
        <name>Mo-molybdopterin</name>
        <dbReference type="ChEBI" id="CHEBI:71302"/>
    </ligand>
</feature>
<feature type="domain" description="Oxidoreductase molybdopterin-binding" evidence="6">
    <location>
        <begin position="105"/>
        <end position="262"/>
    </location>
</feature>
<dbReference type="InterPro" id="IPR006311">
    <property type="entry name" value="TAT_signal"/>
</dbReference>
<dbReference type="RefSeq" id="WP_368377356.1">
    <property type="nucleotide sequence ID" value="NZ_JBFRYB010000002.1"/>
</dbReference>
<dbReference type="Pfam" id="PF00174">
    <property type="entry name" value="Oxidored_molyb"/>
    <property type="match status" value="1"/>
</dbReference>
<feature type="binding site" evidence="5">
    <location>
        <position position="228"/>
    </location>
    <ligand>
        <name>Mo-molybdopterin</name>
        <dbReference type="ChEBI" id="CHEBI:71302"/>
    </ligand>
</feature>
<comment type="caution">
    <text evidence="7">The sequence shown here is derived from an EMBL/GenBank/DDBJ whole genome shotgun (WGS) entry which is preliminary data.</text>
</comment>
<dbReference type="PANTHER" id="PTHR43032:SF3">
    <property type="entry name" value="PROTEIN-METHIONINE-SULFOXIDE REDUCTASE CATALYTIC SUBUNIT MSRP"/>
    <property type="match status" value="1"/>
</dbReference>
<dbReference type="Gene3D" id="3.90.420.10">
    <property type="entry name" value="Oxidoreductase, molybdopterin-binding domain"/>
    <property type="match status" value="1"/>
</dbReference>
<evidence type="ECO:0000256" key="2">
    <source>
        <dbReference type="ARBA" id="ARBA00022723"/>
    </source>
</evidence>
<evidence type="ECO:0000256" key="3">
    <source>
        <dbReference type="ARBA" id="ARBA00022729"/>
    </source>
</evidence>
<dbReference type="SUPFAM" id="SSF56524">
    <property type="entry name" value="Oxidoreductase molybdopterin-binding domain"/>
    <property type="match status" value="1"/>
</dbReference>
<comment type="catalytic activity">
    <reaction evidence="5">
        <text>L-methionyl-[protein] + a quinone + H2O = L-methionyl-(S)-S-oxide-[protein] + a quinol</text>
        <dbReference type="Rhea" id="RHEA:51292"/>
        <dbReference type="Rhea" id="RHEA-COMP:12313"/>
        <dbReference type="Rhea" id="RHEA-COMP:12315"/>
        <dbReference type="ChEBI" id="CHEBI:15377"/>
        <dbReference type="ChEBI" id="CHEBI:16044"/>
        <dbReference type="ChEBI" id="CHEBI:24646"/>
        <dbReference type="ChEBI" id="CHEBI:44120"/>
        <dbReference type="ChEBI" id="CHEBI:132124"/>
    </reaction>
</comment>
<evidence type="ECO:0000259" key="6">
    <source>
        <dbReference type="Pfam" id="PF00174"/>
    </source>
</evidence>
<feature type="binding site" evidence="5">
    <location>
        <position position="233"/>
    </location>
    <ligand>
        <name>Mo-molybdopterin</name>
        <dbReference type="ChEBI" id="CHEBI:71302"/>
    </ligand>
</feature>
<protein>
    <recommendedName>
        <fullName evidence="5">Protein-methionine-sulfoxide reductase catalytic subunit MsrP</fullName>
        <ecNumber evidence="5">1.8.5.-</ecNumber>
    </recommendedName>
</protein>
<proteinExistence type="inferred from homology"/>
<keyword evidence="4 5" id="KW-0560">Oxidoreductase</keyword>
<gene>
    <name evidence="5 7" type="primary">msrP</name>
    <name evidence="7" type="ORF">AB4875_17240</name>
</gene>
<evidence type="ECO:0000313" key="7">
    <source>
        <dbReference type="EMBL" id="MEX1667245.1"/>
    </source>
</evidence>
<feature type="binding site" evidence="5">
    <location>
        <begin position="244"/>
        <end position="246"/>
    </location>
    <ligand>
        <name>Mo-molybdopterin</name>
        <dbReference type="ChEBI" id="CHEBI:71302"/>
    </ligand>
</feature>
<keyword evidence="2 5" id="KW-0479">Metal-binding</keyword>
<dbReference type="GO" id="GO:0016491">
    <property type="term" value="F:oxidoreductase activity"/>
    <property type="evidence" value="ECO:0007669"/>
    <property type="project" value="UniProtKB-KW"/>
</dbReference>
<evidence type="ECO:0000256" key="5">
    <source>
        <dbReference type="HAMAP-Rule" id="MF_01206"/>
    </source>
</evidence>
<dbReference type="NCBIfam" id="NF003767">
    <property type="entry name" value="PRK05363.1"/>
    <property type="match status" value="1"/>
</dbReference>
<evidence type="ECO:0000256" key="1">
    <source>
        <dbReference type="ARBA" id="ARBA00022505"/>
    </source>
</evidence>
<dbReference type="PANTHER" id="PTHR43032">
    <property type="entry name" value="PROTEIN-METHIONINE-SULFOXIDE REDUCTASE"/>
    <property type="match status" value="1"/>
</dbReference>
<keyword evidence="1 5" id="KW-0500">Molybdenum</keyword>
<dbReference type="EMBL" id="JBFRYB010000002">
    <property type="protein sequence ID" value="MEX1667245.1"/>
    <property type="molecule type" value="Genomic_DNA"/>
</dbReference>
<evidence type="ECO:0000256" key="4">
    <source>
        <dbReference type="ARBA" id="ARBA00023002"/>
    </source>
</evidence>
<sequence length="328" mass="37285">MLIRSPSDIPSSEITPESVYLKRRQFMQGLGAGAAVLGLGLPAAGFAASDDLRKALDFSPAIQAADNPFYTDEKAASFSDASSYNNFYEFGTDKTDPARYAHALTVDPWSVEVEGHVAKPGKYPLEDIMKLMTLEERIYRLRCVEAWSMVIPWVGFSLADFIKMFEPTFDAKYVEFTTLRRPREMKGQRSAFSTIDWPYTEGLRMDEAMNPLAFMSVGMYGKTLPNQNGAPIRLVVPWKYGFKSIKSIVKMRFTSVKPKTSWQGIAPREYGFYANVNPEVSHPRWSQAYERRLPSSLLRPNRIKTEMFNGYGEQVAGLYKGMNLRRFY</sequence>
<comment type="function">
    <text evidence="5">Part of the MsrPQ system that repairs oxidized periplasmic proteins containing methionine sulfoxide residues (Met-O), using respiratory chain electrons. Thus protects these proteins from oxidative-stress damage caused by reactive species of oxygen and chlorine generated by the host defense mechanisms. MsrPQ is essential for the maintenance of envelope integrity under bleach stress, rescuing a wide series of structurally unrelated periplasmic proteins from methionine oxidation. The catalytic subunit MsrP is non-stereospecific, being able to reduce both (R-) and (S-) diastereoisomers of methionine sulfoxide.</text>
</comment>
<dbReference type="InterPro" id="IPR022867">
    <property type="entry name" value="MsrP"/>
</dbReference>
<dbReference type="HAMAP" id="MF_01206">
    <property type="entry name" value="MsrP"/>
    <property type="match status" value="1"/>
</dbReference>
<comment type="similarity">
    <text evidence="5">Belongs to the MsrP family.</text>
</comment>
<comment type="subunit">
    <text evidence="5">Heterodimer of a catalytic subunit (MsrP) and a heme-binding subunit (MsrQ).</text>
</comment>
<feature type="binding site" evidence="5">
    <location>
        <position position="85"/>
    </location>
    <ligand>
        <name>Mo-molybdopterin</name>
        <dbReference type="ChEBI" id="CHEBI:71302"/>
    </ligand>
</feature>
<keyword evidence="8" id="KW-1185">Reference proteome</keyword>
<accession>A0ABV3U027</accession>
<dbReference type="InterPro" id="IPR000572">
    <property type="entry name" value="OxRdtase_Mopterin-bd_dom"/>
</dbReference>
<feature type="binding site" evidence="5">
    <location>
        <position position="178"/>
    </location>
    <ligand>
        <name>Mo-molybdopterin</name>
        <dbReference type="ChEBI" id="CHEBI:71302"/>
    </ligand>
</feature>
<evidence type="ECO:0000313" key="8">
    <source>
        <dbReference type="Proteomes" id="UP001557484"/>
    </source>
</evidence>
<organism evidence="7 8">
    <name type="scientific">Zhongshania arctica</name>
    <dbReference type="NCBI Taxonomy" id="3238302"/>
    <lineage>
        <taxon>Bacteria</taxon>
        <taxon>Pseudomonadati</taxon>
        <taxon>Pseudomonadota</taxon>
        <taxon>Gammaproteobacteria</taxon>
        <taxon>Cellvibrionales</taxon>
        <taxon>Spongiibacteraceae</taxon>
        <taxon>Zhongshania</taxon>
    </lineage>
</organism>
<dbReference type="EC" id="1.8.5.-" evidence="5"/>
<name>A0ABV3U027_9GAMM</name>
<keyword evidence="3 5" id="KW-0732">Signal</keyword>
<comment type="PTM">
    <text evidence="5">Predicted to be exported by the Tat system. The position of the signal peptide cleavage has not been experimentally proven.</text>
</comment>
<dbReference type="InterPro" id="IPR019546">
    <property type="entry name" value="TAT_signal_bac_arc"/>
</dbReference>
<reference evidence="7 8" key="1">
    <citation type="journal article" date="2011" name="Int. J. Syst. Evol. Microbiol.">
        <title>Zhongshania antarctica gen. nov., sp. nov. and Zhongshania guokunii sp. nov., gammaproteobacteria respectively isolated from coastal attached (fast) ice and surface seawater of the Antarctic.</title>
        <authorList>
            <person name="Li H.J."/>
            <person name="Zhang X.Y."/>
            <person name="Chen C.X."/>
            <person name="Zhang Y.J."/>
            <person name="Gao Z.M."/>
            <person name="Yu Y."/>
            <person name="Chen X.L."/>
            <person name="Chen B."/>
            <person name="Zhang Y.Z."/>
        </authorList>
    </citation>
    <scope>NUCLEOTIDE SEQUENCE [LARGE SCALE GENOMIC DNA]</scope>
    <source>
        <strain evidence="7 8">R06B22</strain>
    </source>
</reference>
<comment type="cofactor">
    <cofactor evidence="5">
        <name>Mo-molybdopterin</name>
        <dbReference type="ChEBI" id="CHEBI:71302"/>
    </cofactor>
    <text evidence="5">Binds 1 Mo-molybdopterin (Mo-MPT) cofactor per subunit.</text>
</comment>
<feature type="binding site" evidence="5">
    <location>
        <position position="143"/>
    </location>
    <ligand>
        <name>Mo-molybdopterin</name>
        <dbReference type="ChEBI" id="CHEBI:71302"/>
    </ligand>
    <ligandPart>
        <name>Mo</name>
        <dbReference type="ChEBI" id="CHEBI:28685"/>
    </ligandPart>
</feature>
<comment type="catalytic activity">
    <reaction evidence="5">
        <text>L-methionyl-[protein] + a quinone + H2O = L-methionyl-(R)-S-oxide-[protein] + a quinol</text>
        <dbReference type="Rhea" id="RHEA:51296"/>
        <dbReference type="Rhea" id="RHEA-COMP:12313"/>
        <dbReference type="Rhea" id="RHEA-COMP:12314"/>
        <dbReference type="ChEBI" id="CHEBI:15377"/>
        <dbReference type="ChEBI" id="CHEBI:16044"/>
        <dbReference type="ChEBI" id="CHEBI:24646"/>
        <dbReference type="ChEBI" id="CHEBI:45764"/>
        <dbReference type="ChEBI" id="CHEBI:132124"/>
    </reaction>
</comment>